<name>A0A9P8LJA0_9PEZI</name>
<accession>A0A9P8LJA0</accession>
<protein>
    <recommendedName>
        <fullName evidence="1">DUF6603 domain-containing protein</fullName>
    </recommendedName>
</protein>
<feature type="domain" description="DUF6603" evidence="1">
    <location>
        <begin position="1"/>
        <end position="176"/>
    </location>
</feature>
<dbReference type="Proteomes" id="UP000750711">
    <property type="component" value="Unassembled WGS sequence"/>
</dbReference>
<keyword evidence="3" id="KW-1185">Reference proteome</keyword>
<proteinExistence type="predicted"/>
<evidence type="ECO:0000259" key="1">
    <source>
        <dbReference type="Pfam" id="PF20248"/>
    </source>
</evidence>
<evidence type="ECO:0000313" key="3">
    <source>
        <dbReference type="Proteomes" id="UP000750711"/>
    </source>
</evidence>
<dbReference type="EMBL" id="JAGHQM010000014">
    <property type="protein sequence ID" value="KAH0566348.1"/>
    <property type="molecule type" value="Genomic_DNA"/>
</dbReference>
<dbReference type="AlphaFoldDB" id="A0A9P8LJA0"/>
<reference evidence="2" key="1">
    <citation type="submission" date="2021-03" db="EMBL/GenBank/DDBJ databases">
        <title>Comparative genomics and phylogenomic investigation of the class Geoglossomycetes provide insights into ecological specialization and systematics.</title>
        <authorList>
            <person name="Melie T."/>
            <person name="Pirro S."/>
            <person name="Miller A.N."/>
            <person name="Quandt A."/>
        </authorList>
    </citation>
    <scope>NUCLEOTIDE SEQUENCE</scope>
    <source>
        <strain evidence="2">CAQ_001_2017</strain>
    </source>
</reference>
<organism evidence="2 3">
    <name type="scientific">Trichoglossum hirsutum</name>
    <dbReference type="NCBI Taxonomy" id="265104"/>
    <lineage>
        <taxon>Eukaryota</taxon>
        <taxon>Fungi</taxon>
        <taxon>Dikarya</taxon>
        <taxon>Ascomycota</taxon>
        <taxon>Pezizomycotina</taxon>
        <taxon>Geoglossomycetes</taxon>
        <taxon>Geoglossales</taxon>
        <taxon>Geoglossaceae</taxon>
        <taxon>Trichoglossum</taxon>
    </lineage>
</organism>
<gene>
    <name evidence="2" type="ORF">GP486_000254</name>
</gene>
<sequence>MGGALIFVQLSVGPVRAHLNTGFDALVVFHPLHYVVDFWVDVGVSCHVHVWFVSFDVSIDIGANLHIEGPNFGGVAHVDFWFFGFDVHFGDSPQTPPAITLESFYQDVVAKAGPTPEKDAPPASDDIEKKSEIQLKFTLEDGAFLNRPKDKNDGPPDNAGATAKWLVRGGNFKFRVSSVFAISSAAVDGTAVDTPHWYDTDGSKKDVDPILNIPMHIAHASPPPITSPLSVDITPRAERKQADGTMNTWGSSFVVKAVPTALWGDWADRPDVMNAKQSSLVHLPMAVEIAAPPPTLAISKIKPVNATDIMRQLVEEVNLHPTEKQDHFFPQALASMPKTKDEKVAAWNAMQGTWEKTKTGDPSDVAKKLVDSCISALGWNKPAPDVLAKVKDMPVKPWEVKTQFPTRLVTGTGDADAGDGLKNTYLALPRLVNPVAIVV</sequence>
<dbReference type="Pfam" id="PF20248">
    <property type="entry name" value="DUF6603"/>
    <property type="match status" value="1"/>
</dbReference>
<evidence type="ECO:0000313" key="2">
    <source>
        <dbReference type="EMBL" id="KAH0566348.1"/>
    </source>
</evidence>
<comment type="caution">
    <text evidence="2">The sequence shown here is derived from an EMBL/GenBank/DDBJ whole genome shotgun (WGS) entry which is preliminary data.</text>
</comment>
<dbReference type="InterPro" id="IPR046538">
    <property type="entry name" value="DUF6603"/>
</dbReference>